<dbReference type="Proteomes" id="UP001164718">
    <property type="component" value="Chromosome"/>
</dbReference>
<sequence length="408" mass="45997">MSHPIKKFLLVISITFLLTGCWSRSELNDLAIVVAIGIDKDEDGEYLVSTQIVNPAEIASQSGSGAGTINYSPVTTYQTKAHTVMGAMRQLTTISPRKLYVAHIRMLVIGEEVAKEGIKDILDFLSRDHEFRPDFYITVTKNATAKEVLSVYTELEKIPANKLFDSLKMSEKNWAPTKGVFLDELMTNLVLDGKEPVLTAVTVKGDFKIGENQKNVQEMIQDAQLKYENIGVFKGDKLVGWLNTEESKGFNYIMGTVENTVGYISCPNGGHITKEQKNSKSKITQKMINGKPEIFVNIWTESNIAEVNCEIDLTLDTIKELEKRGSEEIEQHANRVIEKTQKEFQSDIFGFGELIHRKNPTAWKTLKENWNETFATMPIHVDVNLKFRRFGTIENSFIEEVGSSNEDN</sequence>
<dbReference type="KEGG" id="faf:OE104_10775"/>
<dbReference type="InterPro" id="IPR038501">
    <property type="entry name" value="Spore_GerAC_C_sf"/>
</dbReference>
<dbReference type="InterPro" id="IPR057336">
    <property type="entry name" value="GerAC_N"/>
</dbReference>
<accession>A0A9E8LT09</accession>
<dbReference type="Pfam" id="PF25198">
    <property type="entry name" value="Spore_GerAC_N"/>
    <property type="match status" value="1"/>
</dbReference>
<dbReference type="Pfam" id="PF05504">
    <property type="entry name" value="Spore_GerAC"/>
    <property type="match status" value="1"/>
</dbReference>
<evidence type="ECO:0000259" key="8">
    <source>
        <dbReference type="Pfam" id="PF05504"/>
    </source>
</evidence>
<evidence type="ECO:0000256" key="3">
    <source>
        <dbReference type="ARBA" id="ARBA00022544"/>
    </source>
</evidence>
<reference evidence="10" key="1">
    <citation type="submission" date="2022-09" db="EMBL/GenBank/DDBJ databases">
        <title>Complete Genomes of Fervidibacillus albus and Fervidibacillus halotolerans isolated from tidal flat sediments.</title>
        <authorList>
            <person name="Kwon K.K."/>
            <person name="Yang S.-H."/>
            <person name="Park M.J."/>
            <person name="Oh H.-M."/>
        </authorList>
    </citation>
    <scope>NUCLEOTIDE SEQUENCE</scope>
    <source>
        <strain evidence="10">MEBiC13591</strain>
    </source>
</reference>
<evidence type="ECO:0000256" key="6">
    <source>
        <dbReference type="ARBA" id="ARBA00023139"/>
    </source>
</evidence>
<comment type="similarity">
    <text evidence="2">Belongs to the GerABKC lipoprotein family.</text>
</comment>
<evidence type="ECO:0000256" key="7">
    <source>
        <dbReference type="ARBA" id="ARBA00023288"/>
    </source>
</evidence>
<dbReference type="PROSITE" id="PS51257">
    <property type="entry name" value="PROKAR_LIPOPROTEIN"/>
    <property type="match status" value="1"/>
</dbReference>
<dbReference type="AlphaFoldDB" id="A0A9E8LT09"/>
<keyword evidence="11" id="KW-1185">Reference proteome</keyword>
<evidence type="ECO:0000256" key="4">
    <source>
        <dbReference type="ARBA" id="ARBA00022729"/>
    </source>
</evidence>
<dbReference type="GO" id="GO:0016020">
    <property type="term" value="C:membrane"/>
    <property type="evidence" value="ECO:0007669"/>
    <property type="project" value="UniProtKB-SubCell"/>
</dbReference>
<evidence type="ECO:0000259" key="9">
    <source>
        <dbReference type="Pfam" id="PF25198"/>
    </source>
</evidence>
<protein>
    <submittedName>
        <fullName evidence="10">Ger(X)C family spore germination protein</fullName>
    </submittedName>
</protein>
<keyword evidence="6" id="KW-0564">Palmitate</keyword>
<dbReference type="PANTHER" id="PTHR35789:SF1">
    <property type="entry name" value="SPORE GERMINATION PROTEIN B3"/>
    <property type="match status" value="1"/>
</dbReference>
<evidence type="ECO:0000256" key="2">
    <source>
        <dbReference type="ARBA" id="ARBA00007886"/>
    </source>
</evidence>
<keyword evidence="5" id="KW-0472">Membrane</keyword>
<dbReference type="Gene3D" id="3.30.300.210">
    <property type="entry name" value="Nutrient germinant receptor protein C, domain 3"/>
    <property type="match status" value="1"/>
</dbReference>
<dbReference type="GO" id="GO:0009847">
    <property type="term" value="P:spore germination"/>
    <property type="evidence" value="ECO:0007669"/>
    <property type="project" value="InterPro"/>
</dbReference>
<name>A0A9E8LT09_9BACI</name>
<gene>
    <name evidence="10" type="ORF">OE104_10775</name>
</gene>
<keyword evidence="7" id="KW-0449">Lipoprotein</keyword>
<feature type="domain" description="Spore germination GerAC-like C-terminal" evidence="8">
    <location>
        <begin position="230"/>
        <end position="391"/>
    </location>
</feature>
<dbReference type="PANTHER" id="PTHR35789">
    <property type="entry name" value="SPORE GERMINATION PROTEIN B3"/>
    <property type="match status" value="1"/>
</dbReference>
<evidence type="ECO:0000313" key="11">
    <source>
        <dbReference type="Proteomes" id="UP001164718"/>
    </source>
</evidence>
<dbReference type="InterPro" id="IPR046953">
    <property type="entry name" value="Spore_GerAC-like_C"/>
</dbReference>
<dbReference type="RefSeq" id="WP_275416855.1">
    <property type="nucleotide sequence ID" value="NZ_CP106878.1"/>
</dbReference>
<dbReference type="NCBIfam" id="TIGR02887">
    <property type="entry name" value="spore_ger_x_C"/>
    <property type="match status" value="1"/>
</dbReference>
<dbReference type="InterPro" id="IPR008844">
    <property type="entry name" value="Spore_GerAC-like"/>
</dbReference>
<evidence type="ECO:0000256" key="5">
    <source>
        <dbReference type="ARBA" id="ARBA00023136"/>
    </source>
</evidence>
<keyword evidence="4" id="KW-0732">Signal</keyword>
<evidence type="ECO:0000313" key="10">
    <source>
        <dbReference type="EMBL" id="WAA09070.1"/>
    </source>
</evidence>
<dbReference type="EMBL" id="CP106878">
    <property type="protein sequence ID" value="WAA09070.1"/>
    <property type="molecule type" value="Genomic_DNA"/>
</dbReference>
<feature type="domain" description="Spore germination protein N-terminal" evidence="9">
    <location>
        <begin position="24"/>
        <end position="202"/>
    </location>
</feature>
<keyword evidence="3" id="KW-0309">Germination</keyword>
<proteinExistence type="inferred from homology"/>
<dbReference type="Gene3D" id="6.20.190.10">
    <property type="entry name" value="Nutrient germinant receptor protein C, domain 1"/>
    <property type="match status" value="1"/>
</dbReference>
<organism evidence="10 11">
    <name type="scientific">Fervidibacillus albus</name>
    <dbReference type="NCBI Taxonomy" id="2980026"/>
    <lineage>
        <taxon>Bacteria</taxon>
        <taxon>Bacillati</taxon>
        <taxon>Bacillota</taxon>
        <taxon>Bacilli</taxon>
        <taxon>Bacillales</taxon>
        <taxon>Bacillaceae</taxon>
        <taxon>Fervidibacillus</taxon>
    </lineage>
</organism>
<evidence type="ECO:0000256" key="1">
    <source>
        <dbReference type="ARBA" id="ARBA00004635"/>
    </source>
</evidence>
<comment type="subcellular location">
    <subcellularLocation>
        <location evidence="1">Membrane</location>
        <topology evidence="1">Lipid-anchor</topology>
    </subcellularLocation>
</comment>